<dbReference type="RefSeq" id="WP_378392920.1">
    <property type="nucleotide sequence ID" value="NZ_JBHLWM010000012.1"/>
</dbReference>
<comment type="caution">
    <text evidence="1">The sequence shown here is derived from an EMBL/GenBank/DDBJ whole genome shotgun (WGS) entry which is preliminary data.</text>
</comment>
<gene>
    <name evidence="1" type="ORF">ACFFJ6_24620</name>
</gene>
<protein>
    <submittedName>
        <fullName evidence="1">Uncharacterized protein</fullName>
    </submittedName>
</protein>
<sequence length="106" mass="11621">MKRIDGLPAAQAAEIVRAEREQCNQRRLDLIEKASDLTRQLTACETAGKPNPKMAERLRGFRDRANDERQAVTDEASVLNALLLDIEGMPIPAASAKPAVSIEPVK</sequence>
<accession>A0ABV6F042</accession>
<name>A0ABV6F042_9BRAD</name>
<dbReference type="EMBL" id="JBHLWM010000012">
    <property type="protein sequence ID" value="MFC0243690.1"/>
    <property type="molecule type" value="Genomic_DNA"/>
</dbReference>
<evidence type="ECO:0000313" key="2">
    <source>
        <dbReference type="Proteomes" id="UP001589775"/>
    </source>
</evidence>
<keyword evidence="2" id="KW-1185">Reference proteome</keyword>
<proteinExistence type="predicted"/>
<dbReference type="Proteomes" id="UP001589775">
    <property type="component" value="Unassembled WGS sequence"/>
</dbReference>
<evidence type="ECO:0000313" key="1">
    <source>
        <dbReference type="EMBL" id="MFC0243690.1"/>
    </source>
</evidence>
<organism evidence="1 2">
    <name type="scientific">Rhodopseudomonas telluris</name>
    <dbReference type="NCBI Taxonomy" id="644215"/>
    <lineage>
        <taxon>Bacteria</taxon>
        <taxon>Pseudomonadati</taxon>
        <taxon>Pseudomonadota</taxon>
        <taxon>Alphaproteobacteria</taxon>
        <taxon>Hyphomicrobiales</taxon>
        <taxon>Nitrobacteraceae</taxon>
        <taxon>Rhodopseudomonas</taxon>
    </lineage>
</organism>
<reference evidence="1 2" key="1">
    <citation type="submission" date="2024-09" db="EMBL/GenBank/DDBJ databases">
        <authorList>
            <person name="Sun Q."/>
            <person name="Mori K."/>
        </authorList>
    </citation>
    <scope>NUCLEOTIDE SEQUENCE [LARGE SCALE GENOMIC DNA]</scope>
    <source>
        <strain evidence="1 2">KCTC 23279</strain>
    </source>
</reference>